<organism evidence="2 3">
    <name type="scientific">Neomoorella humiferrea</name>
    <dbReference type="NCBI Taxonomy" id="676965"/>
    <lineage>
        <taxon>Bacteria</taxon>
        <taxon>Bacillati</taxon>
        <taxon>Bacillota</taxon>
        <taxon>Clostridia</taxon>
        <taxon>Neomoorellales</taxon>
        <taxon>Neomoorellaceae</taxon>
        <taxon>Neomoorella</taxon>
    </lineage>
</organism>
<keyword evidence="2" id="KW-0378">Hydrolase</keyword>
<name>A0A2T0ALS7_9FIRM</name>
<sequence>MHQETIRRQGYVDAHCHVWEFSLFNRFASLEKCANLEELVETLKSCLINGWAVGVRFNQESLVEKIIPERAFLDRAFGTTPVVIVRTCLHVVAANTAAMQRLGFFAENGLFYEAKVFNLLKTLVARLNLEPRDVLSQGLRELKKLGFVQVIDMGMDRQKLPFFEGLDEGVKVDFYTVDLGLLDDALGFKVFLDGGLGARTAALTEEYADDPGNYGLLNHSDAGLLSLVERVHRKGKPIAAHAIGDRAVDQFLRVVRQSRHPLDRLEHVQYAREDQLEALAELKIPVCIQPVFSREMSWAVRRLGPERMQTAYAWGLMRDKGIRLLAGSDAPVDHPDPREAAAAVAPLKGGHHLDFEEVLDLFARANREFYLGNCLSR</sequence>
<dbReference type="Gene3D" id="3.20.20.140">
    <property type="entry name" value="Metal-dependent hydrolases"/>
    <property type="match status" value="1"/>
</dbReference>
<proteinExistence type="predicted"/>
<dbReference type="GO" id="GO:0016787">
    <property type="term" value="F:hydrolase activity"/>
    <property type="evidence" value="ECO:0007669"/>
    <property type="project" value="UniProtKB-KW"/>
</dbReference>
<dbReference type="Gene3D" id="3.10.310.70">
    <property type="match status" value="1"/>
</dbReference>
<dbReference type="Pfam" id="PF07969">
    <property type="entry name" value="Amidohydro_3"/>
    <property type="match status" value="1"/>
</dbReference>
<evidence type="ECO:0000259" key="1">
    <source>
        <dbReference type="Pfam" id="PF07969"/>
    </source>
</evidence>
<evidence type="ECO:0000313" key="3">
    <source>
        <dbReference type="Proteomes" id="UP000238415"/>
    </source>
</evidence>
<dbReference type="SUPFAM" id="SSF51556">
    <property type="entry name" value="Metallo-dependent hydrolases"/>
    <property type="match status" value="1"/>
</dbReference>
<comment type="caution">
    <text evidence="2">The sequence shown here is derived from an EMBL/GenBank/DDBJ whole genome shotgun (WGS) entry which is preliminary data.</text>
</comment>
<evidence type="ECO:0000313" key="2">
    <source>
        <dbReference type="EMBL" id="PRR69706.1"/>
    </source>
</evidence>
<accession>A0A2T0ALS7</accession>
<keyword evidence="3" id="KW-1185">Reference proteome</keyword>
<dbReference type="PANTHER" id="PTHR22642">
    <property type="entry name" value="IMIDAZOLONEPROPIONASE"/>
    <property type="match status" value="1"/>
</dbReference>
<feature type="domain" description="Amidohydrolase 3" evidence="1">
    <location>
        <begin position="10"/>
        <end position="350"/>
    </location>
</feature>
<dbReference type="InterPro" id="IPR032466">
    <property type="entry name" value="Metal_Hydrolase"/>
</dbReference>
<dbReference type="InterPro" id="IPR013108">
    <property type="entry name" value="Amidohydro_3"/>
</dbReference>
<dbReference type="Proteomes" id="UP000238415">
    <property type="component" value="Unassembled WGS sequence"/>
</dbReference>
<dbReference type="AlphaFoldDB" id="A0A2T0ALS7"/>
<gene>
    <name evidence="2" type="ORF">MOHU_22460</name>
</gene>
<dbReference type="PANTHER" id="PTHR22642:SF2">
    <property type="entry name" value="PROTEIN LONG AFTER FAR-RED 3"/>
    <property type="match status" value="1"/>
</dbReference>
<reference evidence="2 3" key="1">
    <citation type="submission" date="2018-03" db="EMBL/GenBank/DDBJ databases">
        <title>Genome sequence of Moorella humiferrea DSM 23265.</title>
        <authorList>
            <person name="Poehlein A."/>
            <person name="Daniel R."/>
        </authorList>
    </citation>
    <scope>NUCLEOTIDE SEQUENCE [LARGE SCALE GENOMIC DNA]</scope>
    <source>
        <strain evidence="2 3">DSM 23265</strain>
    </source>
</reference>
<dbReference type="EMBL" id="PVXM01000052">
    <property type="protein sequence ID" value="PRR69706.1"/>
    <property type="molecule type" value="Genomic_DNA"/>
</dbReference>
<dbReference type="RefSeq" id="WP_211292936.1">
    <property type="nucleotide sequence ID" value="NZ_CP136418.1"/>
</dbReference>
<protein>
    <submittedName>
        <fullName evidence="2">Amidohydrolase family protein</fullName>
    </submittedName>
</protein>